<evidence type="ECO:0000313" key="11">
    <source>
        <dbReference type="EMBL" id="KUI66052.1"/>
    </source>
</evidence>
<evidence type="ECO:0000256" key="1">
    <source>
        <dbReference type="ARBA" id="ARBA00004141"/>
    </source>
</evidence>
<feature type="transmembrane region" description="Helical" evidence="10">
    <location>
        <begin position="92"/>
        <end position="111"/>
    </location>
</feature>
<reference evidence="11" key="1">
    <citation type="submission" date="2014-12" db="EMBL/GenBank/DDBJ databases">
        <title>Genome Sequence of Valsa Canker Pathogens Uncovers a Specific Adaption of Colonization on Woody Bark.</title>
        <authorList>
            <person name="Yin Z."/>
            <person name="Liu H."/>
            <person name="Gao X."/>
            <person name="Li Z."/>
            <person name="Song N."/>
            <person name="Ke X."/>
            <person name="Dai Q."/>
            <person name="Wu Y."/>
            <person name="Sun Y."/>
            <person name="Xu J.-R."/>
            <person name="Kang Z.K."/>
            <person name="Wang L."/>
            <person name="Huang L."/>
        </authorList>
    </citation>
    <scope>NUCLEOTIDE SEQUENCE [LARGE SCALE GENOMIC DNA]</scope>
    <source>
        <strain evidence="11">03-8</strain>
    </source>
</reference>
<keyword evidence="4 10" id="KW-0812">Transmembrane</keyword>
<name>A0A194VPY9_CYTMA</name>
<evidence type="ECO:0000256" key="6">
    <source>
        <dbReference type="ARBA" id="ARBA00022927"/>
    </source>
</evidence>
<evidence type="ECO:0000256" key="7">
    <source>
        <dbReference type="ARBA" id="ARBA00022989"/>
    </source>
</evidence>
<evidence type="ECO:0000256" key="8">
    <source>
        <dbReference type="ARBA" id="ARBA00023136"/>
    </source>
</evidence>
<evidence type="ECO:0000256" key="9">
    <source>
        <dbReference type="SAM" id="MobiDB-lite"/>
    </source>
</evidence>
<feature type="region of interest" description="Disordered" evidence="9">
    <location>
        <begin position="1"/>
        <end position="20"/>
    </location>
</feature>
<feature type="transmembrane region" description="Helical" evidence="10">
    <location>
        <begin position="657"/>
        <end position="677"/>
    </location>
</feature>
<dbReference type="InterPro" id="IPR004813">
    <property type="entry name" value="OPT"/>
</dbReference>
<dbReference type="Proteomes" id="UP000078559">
    <property type="component" value="Chromosome 2"/>
</dbReference>
<feature type="transmembrane region" description="Helical" evidence="10">
    <location>
        <begin position="506"/>
        <end position="534"/>
    </location>
</feature>
<proteinExistence type="inferred from homology"/>
<comment type="subcellular location">
    <subcellularLocation>
        <location evidence="1">Membrane</location>
        <topology evidence="1">Multi-pass membrane protein</topology>
    </subcellularLocation>
</comment>
<keyword evidence="8 10" id="KW-0472">Membrane</keyword>
<evidence type="ECO:0000313" key="12">
    <source>
        <dbReference type="Proteomes" id="UP000078559"/>
    </source>
</evidence>
<feature type="transmembrane region" description="Helical" evidence="10">
    <location>
        <begin position="734"/>
        <end position="757"/>
    </location>
</feature>
<feature type="transmembrane region" description="Helical" evidence="10">
    <location>
        <begin position="117"/>
        <end position="137"/>
    </location>
</feature>
<feature type="transmembrane region" description="Helical" evidence="10">
    <location>
        <begin position="554"/>
        <end position="576"/>
    </location>
</feature>
<dbReference type="PANTHER" id="PTHR22601">
    <property type="entry name" value="ISP4 LIKE PROTEIN"/>
    <property type="match status" value="1"/>
</dbReference>
<evidence type="ECO:0000256" key="5">
    <source>
        <dbReference type="ARBA" id="ARBA00022856"/>
    </source>
</evidence>
<organism evidence="11 12">
    <name type="scientific">Cytospora mali</name>
    <name type="common">Apple Valsa canker fungus</name>
    <name type="synonym">Valsa mali</name>
    <dbReference type="NCBI Taxonomy" id="578113"/>
    <lineage>
        <taxon>Eukaryota</taxon>
        <taxon>Fungi</taxon>
        <taxon>Dikarya</taxon>
        <taxon>Ascomycota</taxon>
        <taxon>Pezizomycotina</taxon>
        <taxon>Sordariomycetes</taxon>
        <taxon>Sordariomycetidae</taxon>
        <taxon>Diaporthales</taxon>
        <taxon>Cytosporaceae</taxon>
        <taxon>Cytospora</taxon>
    </lineage>
</organism>
<comment type="similarity">
    <text evidence="2">Belongs to the oligopeptide OPT transporter family.</text>
</comment>
<sequence length="788" mass="88052">MSNNSINEGPVEDNHSTDLDNKEDIIYNARTVATNSIDEKTKPTSGDADSVDSETAGLTADTHALDTALKLVTRTLDITDDPTQTPFTFRSFILGLGLSTFGAVLAEIFYFKPQTVNVNSIFLIIIAYCLGEATTLIPRAGAIGRFLNPGPFSQKEHVFIVIMANSAAVCALGTEQLAAQALYYDEEPNGASAIFMLLSSQCIGYGLLGMMRKMFVYPTKFVWPLTLPLASLFQSMHLDKTLAKKRLKIFWIICVCIMVWELIPEYIMPWTVGISIFCLANQNSALFTYLFGGANGDEGLGFLGWCMDWQYITTDCLVLPMNTLLNQLFGYFICVALTIGAYYGNVWRAKDFPFMAQDLFKLYDNGTTAVYDQTQILDSDNVVDDAALEAYGLPWFATSNAMSMLVMNMAITAAVVHVFLWNWNDLKFMFIWMTPSGVKEKFKSVNWKFWTKSERVEVFPGTEGDPHFAAMQAYKETPAWWYHAILLISIVIGLICCYQQRTQLPWWAFLVAVAISWFLSLVYACIYGITGFYYQPVTAIQMIGAYMVPKKPVANMMFTLYGSNSLVQALLMLSDLKLAQYAKLPPRATFIAQVIGSCLGAILNWVMMNSIVKSQRDVLLSVEGTSLWSGQNVQTYNAQAIAWGGAADKIFGRDGEYWQVPMGLFYGIFVPIPFYVVHKLWPKLRADYVNTFIILNWLGWLSVGINTSLLPYFMFGIFTQGYLRKYKAVLFAKWHLTTVAAIAGGTSIIVFILTFAVSGGAGVSRPFPEWWGNSLSGNVDHCKYTNGE</sequence>
<dbReference type="EMBL" id="CM003099">
    <property type="protein sequence ID" value="KUI66052.1"/>
    <property type="molecule type" value="Genomic_DNA"/>
</dbReference>
<dbReference type="AlphaFoldDB" id="A0A194VPY9"/>
<gene>
    <name evidence="11" type="ORF">VM1G_01346</name>
</gene>
<feature type="transmembrane region" description="Helical" evidence="10">
    <location>
        <begin position="480"/>
        <end position="499"/>
    </location>
</feature>
<accession>A0A194VPY9</accession>
<dbReference type="GO" id="GO:0016020">
    <property type="term" value="C:membrane"/>
    <property type="evidence" value="ECO:0007669"/>
    <property type="project" value="UniProtKB-SubCell"/>
</dbReference>
<evidence type="ECO:0000256" key="10">
    <source>
        <dbReference type="SAM" id="Phobius"/>
    </source>
</evidence>
<evidence type="ECO:0000256" key="4">
    <source>
        <dbReference type="ARBA" id="ARBA00022692"/>
    </source>
</evidence>
<keyword evidence="6" id="KW-0653">Protein transport</keyword>
<dbReference type="NCBIfam" id="TIGR00728">
    <property type="entry name" value="OPT_sfam"/>
    <property type="match status" value="1"/>
</dbReference>
<evidence type="ECO:0000256" key="2">
    <source>
        <dbReference type="ARBA" id="ARBA00008807"/>
    </source>
</evidence>
<keyword evidence="7 10" id="KW-1133">Transmembrane helix</keyword>
<evidence type="ECO:0000256" key="3">
    <source>
        <dbReference type="ARBA" id="ARBA00022448"/>
    </source>
</evidence>
<keyword evidence="5" id="KW-0571">Peptide transport</keyword>
<dbReference type="OrthoDB" id="9986677at2759"/>
<feature type="transmembrane region" description="Helical" evidence="10">
    <location>
        <begin position="328"/>
        <end position="347"/>
    </location>
</feature>
<protein>
    <submittedName>
        <fullName evidence="11">Oligopeptide transporter 3</fullName>
    </submittedName>
</protein>
<feature type="transmembrane region" description="Helical" evidence="10">
    <location>
        <begin position="191"/>
        <end position="211"/>
    </location>
</feature>
<dbReference type="Pfam" id="PF03169">
    <property type="entry name" value="OPT"/>
    <property type="match status" value="1"/>
</dbReference>
<feature type="transmembrane region" description="Helical" evidence="10">
    <location>
        <begin position="405"/>
        <end position="423"/>
    </location>
</feature>
<feature type="transmembrane region" description="Helical" evidence="10">
    <location>
        <begin position="158"/>
        <end position="179"/>
    </location>
</feature>
<keyword evidence="3" id="KW-0813">Transport</keyword>
<dbReference type="GO" id="GO:0035673">
    <property type="term" value="F:oligopeptide transmembrane transporter activity"/>
    <property type="evidence" value="ECO:0007669"/>
    <property type="project" value="InterPro"/>
</dbReference>
<feature type="transmembrane region" description="Helical" evidence="10">
    <location>
        <begin position="249"/>
        <end position="267"/>
    </location>
</feature>
<feature type="transmembrane region" description="Helical" evidence="10">
    <location>
        <begin position="689"/>
        <end position="714"/>
    </location>
</feature>
<dbReference type="InterPro" id="IPR004648">
    <property type="entry name" value="Oligpept_transpt"/>
</dbReference>
<feature type="transmembrane region" description="Helical" evidence="10">
    <location>
        <begin position="588"/>
        <end position="607"/>
    </location>
</feature>
<dbReference type="GO" id="GO:0015031">
    <property type="term" value="P:protein transport"/>
    <property type="evidence" value="ECO:0007669"/>
    <property type="project" value="UniProtKB-KW"/>
</dbReference>
<keyword evidence="12" id="KW-1185">Reference proteome</keyword>